<sequence length="66" mass="7778">MSIYLSKHKFLISELSKTAFLLKFTTEYCGLAIMVFTFQFHELYGISILHYYSVFYLLISLVEPNN</sequence>
<reference evidence="2" key="1">
    <citation type="submission" date="2014-09" db="EMBL/GenBank/DDBJ databases">
        <authorList>
            <person name="Magalhaes I.L.F."/>
            <person name="Oliveira U."/>
            <person name="Santos F.R."/>
            <person name="Vidigal T.H.D.A."/>
            <person name="Brescovit A.D."/>
            <person name="Santos A.J."/>
        </authorList>
    </citation>
    <scope>NUCLEOTIDE SEQUENCE</scope>
    <source>
        <tissue evidence="2">Shoot tissue taken approximately 20 cm above the soil surface</tissue>
    </source>
</reference>
<reference evidence="2" key="2">
    <citation type="journal article" date="2015" name="Data Brief">
        <title>Shoot transcriptome of the giant reed, Arundo donax.</title>
        <authorList>
            <person name="Barrero R.A."/>
            <person name="Guerrero F.D."/>
            <person name="Moolhuijzen P."/>
            <person name="Goolsby J.A."/>
            <person name="Tidwell J."/>
            <person name="Bellgard S.E."/>
            <person name="Bellgard M.I."/>
        </authorList>
    </citation>
    <scope>NUCLEOTIDE SEQUENCE</scope>
    <source>
        <tissue evidence="2">Shoot tissue taken approximately 20 cm above the soil surface</tissue>
    </source>
</reference>
<evidence type="ECO:0000256" key="1">
    <source>
        <dbReference type="SAM" id="Phobius"/>
    </source>
</evidence>
<feature type="transmembrane region" description="Helical" evidence="1">
    <location>
        <begin position="20"/>
        <end position="38"/>
    </location>
</feature>
<keyword evidence="1" id="KW-1133">Transmembrane helix</keyword>
<proteinExistence type="predicted"/>
<protein>
    <submittedName>
        <fullName evidence="2">Uncharacterized protein</fullName>
    </submittedName>
</protein>
<feature type="transmembrane region" description="Helical" evidence="1">
    <location>
        <begin position="44"/>
        <end position="62"/>
    </location>
</feature>
<evidence type="ECO:0000313" key="2">
    <source>
        <dbReference type="EMBL" id="JAD17843.1"/>
    </source>
</evidence>
<organism evidence="2">
    <name type="scientific">Arundo donax</name>
    <name type="common">Giant reed</name>
    <name type="synonym">Donax arundinaceus</name>
    <dbReference type="NCBI Taxonomy" id="35708"/>
    <lineage>
        <taxon>Eukaryota</taxon>
        <taxon>Viridiplantae</taxon>
        <taxon>Streptophyta</taxon>
        <taxon>Embryophyta</taxon>
        <taxon>Tracheophyta</taxon>
        <taxon>Spermatophyta</taxon>
        <taxon>Magnoliopsida</taxon>
        <taxon>Liliopsida</taxon>
        <taxon>Poales</taxon>
        <taxon>Poaceae</taxon>
        <taxon>PACMAD clade</taxon>
        <taxon>Arundinoideae</taxon>
        <taxon>Arundineae</taxon>
        <taxon>Arundo</taxon>
    </lineage>
</organism>
<accession>A0A0A8XYJ9</accession>
<keyword evidence="1" id="KW-0812">Transmembrane</keyword>
<name>A0A0A8XYJ9_ARUDO</name>
<dbReference type="AlphaFoldDB" id="A0A0A8XYJ9"/>
<keyword evidence="1" id="KW-0472">Membrane</keyword>
<dbReference type="EMBL" id="GBRH01280052">
    <property type="protein sequence ID" value="JAD17843.1"/>
    <property type="molecule type" value="Transcribed_RNA"/>
</dbReference>